<evidence type="ECO:0000313" key="1">
    <source>
        <dbReference type="EMBL" id="KAJ3526848.1"/>
    </source>
</evidence>
<organism evidence="1 2">
    <name type="scientific">Fusarium decemcellulare</name>
    <dbReference type="NCBI Taxonomy" id="57161"/>
    <lineage>
        <taxon>Eukaryota</taxon>
        <taxon>Fungi</taxon>
        <taxon>Dikarya</taxon>
        <taxon>Ascomycota</taxon>
        <taxon>Pezizomycotina</taxon>
        <taxon>Sordariomycetes</taxon>
        <taxon>Hypocreomycetidae</taxon>
        <taxon>Hypocreales</taxon>
        <taxon>Nectriaceae</taxon>
        <taxon>Fusarium</taxon>
        <taxon>Fusarium decemcellulare species complex</taxon>
    </lineage>
</organism>
<name>A0ACC1RVV8_9HYPO</name>
<sequence length="389" mass="43443">MTEPQENPLSRLPIEIQRLILILLLSSIEVTPVRGDAITVDEDVNPWMPGRFTYQDAEDKPFTSDSVPIYKLAHQDTDKLNIYRSLFSFEAREPWESHVQFSFPSTLAILDVLLSPGFTPKRRKLIKKVKYLAYPVPLYGSNSSCYTTHFPGHFFCLMSGLELDTLEHTDVYMTNDDGFGKTGFMGDAETMMAAPGWKTLGILADGVKLTEDDRLRLKKLQSEIRLTQDEPDFAYDLDAMDASEDNDEEGDEAISNTSSTSGELPHEEGQVRIMVKRGRTANIAPEGFSDSEVLKYLSESKAPIAIRTLGASAEMGETDAMLQSTLRSPLFANRTIITVAHRLNTILDSDRVVVLDKGEVAEFDTPAELLKRPQGIFHGLMKQAGLELE</sequence>
<dbReference type="EMBL" id="JANRMS010001658">
    <property type="protein sequence ID" value="KAJ3526848.1"/>
    <property type="molecule type" value="Genomic_DNA"/>
</dbReference>
<reference evidence="1" key="1">
    <citation type="submission" date="2022-08" db="EMBL/GenBank/DDBJ databases">
        <title>Genome Sequence of Fusarium decemcellulare.</title>
        <authorList>
            <person name="Buettner E."/>
        </authorList>
    </citation>
    <scope>NUCLEOTIDE SEQUENCE</scope>
    <source>
        <strain evidence="1">Babe19</strain>
    </source>
</reference>
<protein>
    <submittedName>
        <fullName evidence="1">Uncharacterized protein</fullName>
    </submittedName>
</protein>
<proteinExistence type="predicted"/>
<gene>
    <name evidence="1" type="ORF">NM208_g10992</name>
</gene>
<keyword evidence="2" id="KW-1185">Reference proteome</keyword>
<dbReference type="Proteomes" id="UP001148629">
    <property type="component" value="Unassembled WGS sequence"/>
</dbReference>
<accession>A0ACC1RVV8</accession>
<evidence type="ECO:0000313" key="2">
    <source>
        <dbReference type="Proteomes" id="UP001148629"/>
    </source>
</evidence>
<comment type="caution">
    <text evidence="1">The sequence shown here is derived from an EMBL/GenBank/DDBJ whole genome shotgun (WGS) entry which is preliminary data.</text>
</comment>